<organism evidence="1 2">
    <name type="scientific">Flavilitoribacter nigricans (strain ATCC 23147 / DSM 23189 / NBRC 102662 / NCIMB 1420 / SS-2)</name>
    <name type="common">Lewinella nigricans</name>
    <dbReference type="NCBI Taxonomy" id="1122177"/>
    <lineage>
        <taxon>Bacteria</taxon>
        <taxon>Pseudomonadati</taxon>
        <taxon>Bacteroidota</taxon>
        <taxon>Saprospiria</taxon>
        <taxon>Saprospirales</taxon>
        <taxon>Lewinellaceae</taxon>
        <taxon>Flavilitoribacter</taxon>
    </lineage>
</organism>
<evidence type="ECO:0000313" key="1">
    <source>
        <dbReference type="EMBL" id="PHN03447.1"/>
    </source>
</evidence>
<dbReference type="Proteomes" id="UP000223913">
    <property type="component" value="Unassembled WGS sequence"/>
</dbReference>
<name>A0A2D0N4T6_FLAN2</name>
<dbReference type="AlphaFoldDB" id="A0A2D0N4T6"/>
<proteinExistence type="predicted"/>
<sequence>MVNRLYPLVKWITDCQNDILLLLNIYDRRPSIFTEQLIYGGLAAQLKFLSKGSTKEVDRALKEITEFDLPLGAGKVASKLYDEFIRGELGITDLQVGRLKDYFEEARREGQGSLKGEQALEYPILDHFFDIGKDRYLSFPLIQFGDFDGVVHLIFKNTDIFRFSPAGVWKQLIRIFSSEYENLLLGWELVGSNIQRKSTVRAQLEYLTSKEYEEAATTNPIFRELRYRQYYEGSYDYLLKRVDLNDIIPDQFKDEHRKRAIISILIDSYAHNISAHSLTVLKWWFQQRAFTDVEIQNLIEELKEKSSFDEWGVSLRDYLNRRFPEEYSLESIEEGILLQVAHWIKIVDKRREIGNYLPVRDQLPSLAEELHPLFKFLLEKGAFWSGITRDQQFGGEMRNMYDILWNDFIRNPLYLGTIAHSEKITKLHIQIRIYSGRRYPAESDDFIRSYELEKDEQGQVLSGTLATINVGGGENDKTIKHKYIIPGTLHDSLKAKLETFEIFLPGGVVGKHSLFTLIENEIRNVKHFQEPDLAKMRTDGLKLVIAIRPGNLSYEPHRLTNKPLYKIGVWLGHETILYNKGEHLVVKRLETLKKDIITQDTNQARLGGNFQDKICAAMLFNNSFISVERRVYERDDRYYPWLRSAFSTGVDQGELTETDFEIKNSNLERAKEELTEPAEDKQKGFFKKYFHLWRAAPLYKLESLNAIQSENVARFKIVTIPDDNWKKAVRELGVIRILPEESAGMQWEEAYQKWLNIWLKEKEVLIELVHGKTAVGYIVYDQQQAAYYNQDDYLVLDNEVQENYAYYTKTELRFAHGTNPGGAEAKLGLLAVRNHGVLVRKFFDNLETISDFDRATITPAHILELVEVIQTRICIFDKRVADRITDEKRAFLNERLNCGIYSEDEEQWETIKKAPGLSHYHFIIMHLSFLEAMKNNEGKRYGEEGIVDFIDEQIGDQLGDNCIFVVTTGRGREQWWRKLKDSKYMTHTTFRPVESLIEAVETASLKNDDLELKFNLVKTLFGS</sequence>
<accession>A0A2D0N4T6</accession>
<protein>
    <submittedName>
        <fullName evidence="1">Uncharacterized protein</fullName>
    </submittedName>
</protein>
<evidence type="ECO:0000313" key="2">
    <source>
        <dbReference type="Proteomes" id="UP000223913"/>
    </source>
</evidence>
<keyword evidence="2" id="KW-1185">Reference proteome</keyword>
<reference evidence="1 2" key="1">
    <citation type="submission" date="2017-10" db="EMBL/GenBank/DDBJ databases">
        <title>The draft genome sequence of Lewinella nigricans NBRC 102662.</title>
        <authorList>
            <person name="Wang K."/>
        </authorList>
    </citation>
    <scope>NUCLEOTIDE SEQUENCE [LARGE SCALE GENOMIC DNA]</scope>
    <source>
        <strain evidence="1 2">NBRC 102662</strain>
    </source>
</reference>
<gene>
    <name evidence="1" type="ORF">CRP01_27590</name>
</gene>
<dbReference type="EMBL" id="PDUD01000032">
    <property type="protein sequence ID" value="PHN03447.1"/>
    <property type="molecule type" value="Genomic_DNA"/>
</dbReference>
<comment type="caution">
    <text evidence="1">The sequence shown here is derived from an EMBL/GenBank/DDBJ whole genome shotgun (WGS) entry which is preliminary data.</text>
</comment>